<dbReference type="AlphaFoldDB" id="A0A844TDH7"/>
<dbReference type="PROSITE" id="PS51318">
    <property type="entry name" value="TAT"/>
    <property type="match status" value="1"/>
</dbReference>
<dbReference type="PANTHER" id="PTHR30006">
    <property type="entry name" value="THIAMINE-BINDING PERIPLASMIC PROTEIN-RELATED"/>
    <property type="match status" value="1"/>
</dbReference>
<comment type="subcellular location">
    <subcellularLocation>
        <location evidence="1">Periplasm</location>
    </subcellularLocation>
</comment>
<protein>
    <submittedName>
        <fullName evidence="6">Extracellular solute-binding protein</fullName>
    </submittedName>
</protein>
<comment type="similarity">
    <text evidence="2">Belongs to the bacterial solute-binding protein 1 family.</text>
</comment>
<dbReference type="OrthoDB" id="9815444at2"/>
<dbReference type="GO" id="GO:0030975">
    <property type="term" value="F:thiamine binding"/>
    <property type="evidence" value="ECO:0007669"/>
    <property type="project" value="TreeGrafter"/>
</dbReference>
<dbReference type="PANTHER" id="PTHR30006:SF3">
    <property type="entry name" value="THIAMINE-BINDING PERIPLASMIC PROTEIN"/>
    <property type="match status" value="1"/>
</dbReference>
<dbReference type="EMBL" id="WQNE01000024">
    <property type="protein sequence ID" value="MVT76376.1"/>
    <property type="molecule type" value="Genomic_DNA"/>
</dbReference>
<accession>A0A844TDH7</accession>
<dbReference type="RefSeq" id="WP_157332823.1">
    <property type="nucleotide sequence ID" value="NZ_JANADL010000028.1"/>
</dbReference>
<comment type="caution">
    <text evidence="6">The sequence shown here is derived from an EMBL/GenBank/DDBJ whole genome shotgun (WGS) entry which is preliminary data.</text>
</comment>
<evidence type="ECO:0000256" key="1">
    <source>
        <dbReference type="ARBA" id="ARBA00004418"/>
    </source>
</evidence>
<dbReference type="InterPro" id="IPR006311">
    <property type="entry name" value="TAT_signal"/>
</dbReference>
<evidence type="ECO:0000313" key="6">
    <source>
        <dbReference type="EMBL" id="MVT76376.1"/>
    </source>
</evidence>
<keyword evidence="5" id="KW-0574">Periplasm</keyword>
<sequence length="379" mass="41772">MTKQDFAAHSFKDRSRRSLLQSTAALLSVPFVAKTTAAWAVEKLAGSGEVVVYSYGGSFTENVRRYVYEPFTKATGIKVIDVVADLSEPQIKAMNQAGRIDWDVAYLVSHNYPAMHQAGMFVPIDYNLWDQESLEGTPSHTRLEDAVVIFYSGVGLAYDQRTFPKGGPKNWGDFWDVKTFPGPRGFYGGSEPAPNIVSALLADGVAPKDVWPLSDDKLDRALKKLGEIKPYITKWWVAAGEPIQLLMNREYVMTNVHNGRALAAIRQGAPIRFSWEGASLGYTYAVILKGGPNTANAQKLIAFLNRAQIAAGWTQGTGYPGPNTNQLKYLPAELIPHLSISPENAPKTVLVDAAWLAAKRSDGKTNAGYMQERWLAWRS</sequence>
<evidence type="ECO:0000256" key="2">
    <source>
        <dbReference type="ARBA" id="ARBA00008520"/>
    </source>
</evidence>
<dbReference type="Proteomes" id="UP000449969">
    <property type="component" value="Unassembled WGS sequence"/>
</dbReference>
<dbReference type="SUPFAM" id="SSF53850">
    <property type="entry name" value="Periplasmic binding protein-like II"/>
    <property type="match status" value="1"/>
</dbReference>
<dbReference type="InterPro" id="IPR006059">
    <property type="entry name" value="SBP"/>
</dbReference>
<evidence type="ECO:0000256" key="4">
    <source>
        <dbReference type="ARBA" id="ARBA00022729"/>
    </source>
</evidence>
<proteinExistence type="inferred from homology"/>
<keyword evidence="3" id="KW-0813">Transport</keyword>
<keyword evidence="4" id="KW-0732">Signal</keyword>
<name>A0A844TDH7_9BRAD</name>
<dbReference type="Pfam" id="PF13416">
    <property type="entry name" value="SBP_bac_8"/>
    <property type="match status" value="1"/>
</dbReference>
<dbReference type="GO" id="GO:0030976">
    <property type="term" value="F:thiamine pyrophosphate binding"/>
    <property type="evidence" value="ECO:0007669"/>
    <property type="project" value="TreeGrafter"/>
</dbReference>
<evidence type="ECO:0000313" key="7">
    <source>
        <dbReference type="Proteomes" id="UP000449969"/>
    </source>
</evidence>
<evidence type="ECO:0000256" key="3">
    <source>
        <dbReference type="ARBA" id="ARBA00022448"/>
    </source>
</evidence>
<dbReference type="CDD" id="cd13589">
    <property type="entry name" value="PBP2_polyamine_RpCGA009"/>
    <property type="match status" value="1"/>
</dbReference>
<reference evidence="6 7" key="1">
    <citation type="submission" date="2019-12" db="EMBL/GenBank/DDBJ databases">
        <title>Draft genome sequences Bradyrhizobium cajani AMBPC1010, Bradyrhizobium pachyrhizi AMBPC1040 and Bradyrhizobium yuanmingense ALSPC3051, three plant growth promoting strains isolated from nodules of Cajanus cajan L. in Dominican Republic.</title>
        <authorList>
            <person name="Flores-Felix J.D."/>
            <person name="Araujo J."/>
            <person name="Diaz-Alcantara C."/>
            <person name="Gonzalez-Andres F."/>
            <person name="Velazquez E."/>
        </authorList>
    </citation>
    <scope>NUCLEOTIDE SEQUENCE [LARGE SCALE GENOMIC DNA]</scope>
    <source>
        <strain evidence="6 7">1010</strain>
    </source>
</reference>
<organism evidence="6 7">
    <name type="scientific">Bradyrhizobium cajani</name>
    <dbReference type="NCBI Taxonomy" id="1928661"/>
    <lineage>
        <taxon>Bacteria</taxon>
        <taxon>Pseudomonadati</taxon>
        <taxon>Pseudomonadota</taxon>
        <taxon>Alphaproteobacteria</taxon>
        <taxon>Hyphomicrobiales</taxon>
        <taxon>Nitrobacteraceae</taxon>
        <taxon>Bradyrhizobium</taxon>
    </lineage>
</organism>
<evidence type="ECO:0000256" key="5">
    <source>
        <dbReference type="ARBA" id="ARBA00022764"/>
    </source>
</evidence>
<dbReference type="GO" id="GO:0015888">
    <property type="term" value="P:thiamine transport"/>
    <property type="evidence" value="ECO:0007669"/>
    <property type="project" value="TreeGrafter"/>
</dbReference>
<gene>
    <name evidence="6" type="ORF">GPL20_25545</name>
</gene>
<dbReference type="Gene3D" id="3.40.190.10">
    <property type="entry name" value="Periplasmic binding protein-like II"/>
    <property type="match status" value="2"/>
</dbReference>
<keyword evidence="7" id="KW-1185">Reference proteome</keyword>
<dbReference type="GO" id="GO:0030288">
    <property type="term" value="C:outer membrane-bounded periplasmic space"/>
    <property type="evidence" value="ECO:0007669"/>
    <property type="project" value="TreeGrafter"/>
</dbReference>